<dbReference type="PANTHER" id="PTHR47268:SF4">
    <property type="entry name" value="ACYLPHOSPHATASE"/>
    <property type="match status" value="1"/>
</dbReference>
<dbReference type="InterPro" id="IPR020456">
    <property type="entry name" value="Acylphosphatase"/>
</dbReference>
<dbReference type="PRINTS" id="PR00112">
    <property type="entry name" value="ACYLPHPHTASE"/>
</dbReference>
<sequence length="95" mass="10567">MNDSESGWHQRGFRVRGRVQGVYFRWWTRRRAADLGLRGTVQNRPDGTVEAHAAGEPEALEAFAAELEIGPPSARVEGVDGFESDEILPNGFEII</sequence>
<dbReference type="GO" id="GO:0003998">
    <property type="term" value="F:acylphosphatase activity"/>
    <property type="evidence" value="ECO:0007669"/>
    <property type="project" value="InterPro"/>
</dbReference>
<proteinExistence type="predicted"/>
<feature type="domain" description="Acylphosphatase-like" evidence="1">
    <location>
        <begin position="10"/>
        <end position="95"/>
    </location>
</feature>
<dbReference type="PROSITE" id="PS00150">
    <property type="entry name" value="ACYLPHOSPHATASE_1"/>
    <property type="match status" value="1"/>
</dbReference>
<organism evidence="2">
    <name type="scientific">marine metagenome</name>
    <dbReference type="NCBI Taxonomy" id="408172"/>
    <lineage>
        <taxon>unclassified sequences</taxon>
        <taxon>metagenomes</taxon>
        <taxon>ecological metagenomes</taxon>
    </lineage>
</organism>
<gene>
    <name evidence="2" type="ORF">METZ01_LOCUS21247</name>
</gene>
<dbReference type="PROSITE" id="PS51160">
    <property type="entry name" value="ACYLPHOSPHATASE_3"/>
    <property type="match status" value="1"/>
</dbReference>
<dbReference type="Gene3D" id="3.30.70.100">
    <property type="match status" value="1"/>
</dbReference>
<dbReference type="PANTHER" id="PTHR47268">
    <property type="entry name" value="ACYLPHOSPHATASE"/>
    <property type="match status" value="1"/>
</dbReference>
<reference evidence="2" key="1">
    <citation type="submission" date="2018-05" db="EMBL/GenBank/DDBJ databases">
        <authorList>
            <person name="Lanie J.A."/>
            <person name="Ng W.-L."/>
            <person name="Kazmierczak K.M."/>
            <person name="Andrzejewski T.M."/>
            <person name="Davidsen T.M."/>
            <person name="Wayne K.J."/>
            <person name="Tettelin H."/>
            <person name="Glass J.I."/>
            <person name="Rusch D."/>
            <person name="Podicherti R."/>
            <person name="Tsui H.-C.T."/>
            <person name="Winkler M.E."/>
        </authorList>
    </citation>
    <scope>NUCLEOTIDE SEQUENCE</scope>
</reference>
<dbReference type="InterPro" id="IPR017968">
    <property type="entry name" value="Acylphosphatase_CS"/>
</dbReference>
<dbReference type="AlphaFoldDB" id="A0A381PSE8"/>
<evidence type="ECO:0000259" key="1">
    <source>
        <dbReference type="PROSITE" id="PS51160"/>
    </source>
</evidence>
<name>A0A381PSE8_9ZZZZ</name>
<evidence type="ECO:0000313" key="2">
    <source>
        <dbReference type="EMBL" id="SUZ68393.1"/>
    </source>
</evidence>
<dbReference type="Pfam" id="PF00708">
    <property type="entry name" value="Acylphosphatase"/>
    <property type="match status" value="1"/>
</dbReference>
<dbReference type="SUPFAM" id="SSF54975">
    <property type="entry name" value="Acylphosphatase/BLUF domain-like"/>
    <property type="match status" value="1"/>
</dbReference>
<dbReference type="InterPro" id="IPR036046">
    <property type="entry name" value="Acylphosphatase-like_dom_sf"/>
</dbReference>
<protein>
    <recommendedName>
        <fullName evidence="1">Acylphosphatase-like domain-containing protein</fullName>
    </recommendedName>
</protein>
<dbReference type="InterPro" id="IPR001792">
    <property type="entry name" value="Acylphosphatase-like_dom"/>
</dbReference>
<accession>A0A381PSE8</accession>
<dbReference type="EMBL" id="UINC01001038">
    <property type="protein sequence ID" value="SUZ68393.1"/>
    <property type="molecule type" value="Genomic_DNA"/>
</dbReference>